<comment type="function">
    <text evidence="4">Catalyzes the reduction of fatty acyl-CoA to fatty alcohols.</text>
</comment>
<dbReference type="Gene3D" id="3.40.50.720">
    <property type="entry name" value="NAD(P)-binding Rossmann-like Domain"/>
    <property type="match status" value="1"/>
</dbReference>
<accession>A0A1R2ARS7</accession>
<evidence type="ECO:0000313" key="8">
    <source>
        <dbReference type="Proteomes" id="UP000187209"/>
    </source>
</evidence>
<keyword evidence="8" id="KW-1185">Reference proteome</keyword>
<evidence type="ECO:0000313" key="7">
    <source>
        <dbReference type="EMBL" id="OMJ67192.1"/>
    </source>
</evidence>
<protein>
    <recommendedName>
        <fullName evidence="4">Fatty acyl-CoA reductase</fullName>
        <ecNumber evidence="4">1.2.1.84</ecNumber>
    </recommendedName>
</protein>
<organism evidence="7 8">
    <name type="scientific">Stentor coeruleus</name>
    <dbReference type="NCBI Taxonomy" id="5963"/>
    <lineage>
        <taxon>Eukaryota</taxon>
        <taxon>Sar</taxon>
        <taxon>Alveolata</taxon>
        <taxon>Ciliophora</taxon>
        <taxon>Postciliodesmatophora</taxon>
        <taxon>Heterotrichea</taxon>
        <taxon>Heterotrichida</taxon>
        <taxon>Stentoridae</taxon>
        <taxon>Stentor</taxon>
    </lineage>
</organism>
<evidence type="ECO:0000256" key="3">
    <source>
        <dbReference type="ARBA" id="ARBA00023098"/>
    </source>
</evidence>
<name>A0A1R2ARS7_9CILI</name>
<feature type="domain" description="Thioester reductase (TE)" evidence="6">
    <location>
        <begin position="13"/>
        <end position="285"/>
    </location>
</feature>
<keyword evidence="4" id="KW-0560">Oxidoreductase</keyword>
<dbReference type="InterPro" id="IPR013120">
    <property type="entry name" value="FAR_NAD-bd"/>
</dbReference>
<sequence length="479" mass="54840">MVESFYAEKSILITGCTGFIGKVILEKILFSLPQVSRIYVFIRPKKGSNIHERFQKEIINSPCFSRLKEMYSNFDSYIMPKIIPVSGDMLEKDLGLSKEEYLMLQKNLNIIINSSASVRFNQRLDQALQMNTLGTLKLVELAKQCHNFHAFIQISTSYVNFDKNGWVQEKVYAYIENPQNKLNELLSIPIELLEKQTPSILGKHPNNYTYTKSLTEQILINETKGLPLCIVRPTIVGGSWEEPYPGWVDTVSAAGFLYLSLGDIETIVGNKNFIGDQIPVDYVANCAIVATVHACKVGKLPIMHINTSSRNPVLWKRCVKIVCEYWNNYPTNKYNGHCKLALVPSFTIYKILSYFTRYLPILILTILTKVSKAPSLVESLQNKIKVFQKESIINVAISNFIIHEWIFESKQVTELLKVMSPKELQIFNFDVSKIDWEICLTTFLQGIKKNILKEKVEALDKSHAINLLSKFNYDHIFLI</sequence>
<feature type="domain" description="Fatty acyl-CoA reductase C-terminal" evidence="5">
    <location>
        <begin position="358"/>
        <end position="454"/>
    </location>
</feature>
<dbReference type="FunFam" id="3.40.50.720:FF:000458">
    <property type="entry name" value="Fatty acyl-CoA reductase"/>
    <property type="match status" value="1"/>
</dbReference>
<dbReference type="InterPro" id="IPR026055">
    <property type="entry name" value="FAR"/>
</dbReference>
<evidence type="ECO:0000256" key="2">
    <source>
        <dbReference type="ARBA" id="ARBA00022516"/>
    </source>
</evidence>
<dbReference type="InterPro" id="IPR033640">
    <property type="entry name" value="FAR_C"/>
</dbReference>
<evidence type="ECO:0000256" key="4">
    <source>
        <dbReference type="RuleBase" id="RU363097"/>
    </source>
</evidence>
<evidence type="ECO:0000256" key="1">
    <source>
        <dbReference type="ARBA" id="ARBA00005928"/>
    </source>
</evidence>
<dbReference type="Proteomes" id="UP000187209">
    <property type="component" value="Unassembled WGS sequence"/>
</dbReference>
<dbReference type="PANTHER" id="PTHR11011:SF45">
    <property type="entry name" value="FATTY ACYL-COA REDUCTASE CG8306-RELATED"/>
    <property type="match status" value="1"/>
</dbReference>
<evidence type="ECO:0000259" key="6">
    <source>
        <dbReference type="Pfam" id="PF07993"/>
    </source>
</evidence>
<keyword evidence="2 4" id="KW-0444">Lipid biosynthesis</keyword>
<dbReference type="SUPFAM" id="SSF51735">
    <property type="entry name" value="NAD(P)-binding Rossmann-fold domains"/>
    <property type="match status" value="1"/>
</dbReference>
<dbReference type="Pfam" id="PF07993">
    <property type="entry name" value="NAD_binding_4"/>
    <property type="match status" value="1"/>
</dbReference>
<dbReference type="CDD" id="cd09071">
    <property type="entry name" value="FAR_C"/>
    <property type="match status" value="1"/>
</dbReference>
<dbReference type="GO" id="GO:0035336">
    <property type="term" value="P:long-chain fatty-acyl-CoA metabolic process"/>
    <property type="evidence" value="ECO:0007669"/>
    <property type="project" value="TreeGrafter"/>
</dbReference>
<dbReference type="EMBL" id="MPUH01001547">
    <property type="protein sequence ID" value="OMJ67192.1"/>
    <property type="molecule type" value="Genomic_DNA"/>
</dbReference>
<evidence type="ECO:0000259" key="5">
    <source>
        <dbReference type="Pfam" id="PF03015"/>
    </source>
</evidence>
<dbReference type="Pfam" id="PF03015">
    <property type="entry name" value="Sterile"/>
    <property type="match status" value="1"/>
</dbReference>
<comment type="similarity">
    <text evidence="1 4">Belongs to the fatty acyl-CoA reductase family.</text>
</comment>
<dbReference type="CDD" id="cd05236">
    <property type="entry name" value="FAR-N_SDR_e"/>
    <property type="match status" value="1"/>
</dbReference>
<dbReference type="GO" id="GO:0102965">
    <property type="term" value="F:alcohol-forming long-chain fatty acyl-CoA reductase activity"/>
    <property type="evidence" value="ECO:0007669"/>
    <property type="project" value="UniProtKB-EC"/>
</dbReference>
<gene>
    <name evidence="7" type="ORF">SteCoe_35719</name>
</gene>
<dbReference type="EC" id="1.2.1.84" evidence="4"/>
<reference evidence="7 8" key="1">
    <citation type="submission" date="2016-11" db="EMBL/GenBank/DDBJ databases">
        <title>The macronuclear genome of Stentor coeruleus: a giant cell with tiny introns.</title>
        <authorList>
            <person name="Slabodnick M."/>
            <person name="Ruby J.G."/>
            <person name="Reiff S.B."/>
            <person name="Swart E.C."/>
            <person name="Gosai S."/>
            <person name="Prabakaran S."/>
            <person name="Witkowska E."/>
            <person name="Larue G.E."/>
            <person name="Fisher S."/>
            <person name="Freeman R.M."/>
            <person name="Gunawardena J."/>
            <person name="Chu W."/>
            <person name="Stover N.A."/>
            <person name="Gregory B.D."/>
            <person name="Nowacki M."/>
            <person name="Derisi J."/>
            <person name="Roy S.W."/>
            <person name="Marshall W.F."/>
            <person name="Sood P."/>
        </authorList>
    </citation>
    <scope>NUCLEOTIDE SEQUENCE [LARGE SCALE GENOMIC DNA]</scope>
    <source>
        <strain evidence="7">WM001</strain>
    </source>
</reference>
<dbReference type="OrthoDB" id="429813at2759"/>
<dbReference type="GO" id="GO:0005777">
    <property type="term" value="C:peroxisome"/>
    <property type="evidence" value="ECO:0007669"/>
    <property type="project" value="TreeGrafter"/>
</dbReference>
<dbReference type="PANTHER" id="PTHR11011">
    <property type="entry name" value="MALE STERILITY PROTEIN 2-RELATED"/>
    <property type="match status" value="1"/>
</dbReference>
<proteinExistence type="inferred from homology"/>
<dbReference type="GO" id="GO:0080019">
    <property type="term" value="F:alcohol-forming very long-chain fatty acyl-CoA reductase activity"/>
    <property type="evidence" value="ECO:0007669"/>
    <property type="project" value="InterPro"/>
</dbReference>
<comment type="catalytic activity">
    <reaction evidence="4">
        <text>a long-chain fatty acyl-CoA + 2 NADPH + 2 H(+) = a long-chain primary fatty alcohol + 2 NADP(+) + CoA</text>
        <dbReference type="Rhea" id="RHEA:52716"/>
        <dbReference type="ChEBI" id="CHEBI:15378"/>
        <dbReference type="ChEBI" id="CHEBI:57287"/>
        <dbReference type="ChEBI" id="CHEBI:57783"/>
        <dbReference type="ChEBI" id="CHEBI:58349"/>
        <dbReference type="ChEBI" id="CHEBI:77396"/>
        <dbReference type="ChEBI" id="CHEBI:83139"/>
        <dbReference type="EC" id="1.2.1.84"/>
    </reaction>
</comment>
<dbReference type="InterPro" id="IPR036291">
    <property type="entry name" value="NAD(P)-bd_dom_sf"/>
</dbReference>
<dbReference type="AlphaFoldDB" id="A0A1R2ARS7"/>
<keyword evidence="3 4" id="KW-0443">Lipid metabolism</keyword>
<comment type="caution">
    <text evidence="7">The sequence shown here is derived from an EMBL/GenBank/DDBJ whole genome shotgun (WGS) entry which is preliminary data.</text>
</comment>
<keyword evidence="4" id="KW-0521">NADP</keyword>